<sequence>MRSARAAILALALAGLPPAAPAQTDPAKIARAAAQALRDAGRALDAAQGANDRVAALTDTIRAYEQGLAALRAGLRRAAIRERAITLELDAQRAELGRLLGVMMGMERAPEALLLHPAGPLGTARAGMLLGEVTPALQAEAEALRARLQEVALMRSLQESAADTLAEGLAGAQQARTALSKAMSERRTLPRRFAEDPDRLRALLQGSDTLDSFATGLASAGGTTAPDGSAPPDFAARKGRLPLPVQATVLRRAGEADAAGVTRPGLVLATRPLALVTTPVPATIRYRGPLLDYGNVMILEPAEGYLLVLAGLAQVYGDVGEVLPPGHPVGLMGGADPNRQAVLDPVAATGGDRRTETLYMELRQGGRPVNPSDWFTVTRAATRD</sequence>
<dbReference type="InterPro" id="IPR011055">
    <property type="entry name" value="Dup_hybrid_motif"/>
</dbReference>
<evidence type="ECO:0000313" key="3">
    <source>
        <dbReference type="Proteomes" id="UP000295733"/>
    </source>
</evidence>
<keyword evidence="3" id="KW-1185">Reference proteome</keyword>
<proteinExistence type="predicted"/>
<comment type="caution">
    <text evidence="2">The sequence shown here is derived from an EMBL/GenBank/DDBJ whole genome shotgun (WGS) entry which is preliminary data.</text>
</comment>
<reference evidence="2 3" key="1">
    <citation type="submission" date="2019-03" db="EMBL/GenBank/DDBJ databases">
        <title>Genomic Encyclopedia of Type Strains, Phase IV (KMG-IV): sequencing the most valuable type-strain genomes for metagenomic binning, comparative biology and taxonomic classification.</title>
        <authorList>
            <person name="Goeker M."/>
        </authorList>
    </citation>
    <scope>NUCLEOTIDE SEQUENCE [LARGE SCALE GENOMIC DNA]</scope>
    <source>
        <strain evidence="2 3">DSM 2781</strain>
    </source>
</reference>
<name>A0A4R2NZS6_RHOAD</name>
<dbReference type="RefSeq" id="WP_242469029.1">
    <property type="nucleotide sequence ID" value="NZ_NRRP01000009.1"/>
</dbReference>
<dbReference type="Proteomes" id="UP000295733">
    <property type="component" value="Unassembled WGS sequence"/>
</dbReference>
<gene>
    <name evidence="2" type="ORF">EV656_101642</name>
</gene>
<evidence type="ECO:0000256" key="1">
    <source>
        <dbReference type="SAM" id="SignalP"/>
    </source>
</evidence>
<organism evidence="2 3">
    <name type="scientific">Rhodovulum adriaticum</name>
    <name type="common">Rhodopseudomonas adriatica</name>
    <dbReference type="NCBI Taxonomy" id="35804"/>
    <lineage>
        <taxon>Bacteria</taxon>
        <taxon>Pseudomonadati</taxon>
        <taxon>Pseudomonadota</taxon>
        <taxon>Alphaproteobacteria</taxon>
        <taxon>Rhodobacterales</taxon>
        <taxon>Paracoccaceae</taxon>
        <taxon>Rhodovulum</taxon>
    </lineage>
</organism>
<feature type="signal peptide" evidence="1">
    <location>
        <begin position="1"/>
        <end position="22"/>
    </location>
</feature>
<accession>A0A4R2NZS6</accession>
<feature type="chain" id="PRO_5020790827" evidence="1">
    <location>
        <begin position="23"/>
        <end position="384"/>
    </location>
</feature>
<keyword evidence="1" id="KW-0732">Signal</keyword>
<protein>
    <submittedName>
        <fullName evidence="2">Septal ring factor EnvC (AmiA/AmiB activator)</fullName>
    </submittedName>
</protein>
<dbReference type="AlphaFoldDB" id="A0A4R2NZS6"/>
<dbReference type="SUPFAM" id="SSF51261">
    <property type="entry name" value="Duplicated hybrid motif"/>
    <property type="match status" value="1"/>
</dbReference>
<dbReference type="Gene3D" id="2.70.70.10">
    <property type="entry name" value="Glucose Permease (Domain IIA)"/>
    <property type="match status" value="1"/>
</dbReference>
<evidence type="ECO:0000313" key="2">
    <source>
        <dbReference type="EMBL" id="TCP27732.1"/>
    </source>
</evidence>
<dbReference type="EMBL" id="SLXL01000001">
    <property type="protein sequence ID" value="TCP27732.1"/>
    <property type="molecule type" value="Genomic_DNA"/>
</dbReference>